<dbReference type="SMART" id="SM00864">
    <property type="entry name" value="Tubulin"/>
    <property type="match status" value="1"/>
</dbReference>
<dbReference type="InterPro" id="IPR002452">
    <property type="entry name" value="Alpha_tubulin"/>
</dbReference>
<dbReference type="Gene3D" id="3.40.50.1440">
    <property type="entry name" value="Tubulin/FtsZ, GTPase domain"/>
    <property type="match status" value="2"/>
</dbReference>
<evidence type="ECO:0000256" key="11">
    <source>
        <dbReference type="ARBA" id="ARBA00023212"/>
    </source>
</evidence>
<dbReference type="GO" id="GO:0005737">
    <property type="term" value="C:cytoplasm"/>
    <property type="evidence" value="ECO:0007669"/>
    <property type="project" value="UniProtKB-ARBA"/>
</dbReference>
<dbReference type="FunFam" id="3.30.1330.20:FF:000001">
    <property type="entry name" value="Tubulin alpha chain"/>
    <property type="match status" value="1"/>
</dbReference>
<dbReference type="SMART" id="SM00865">
    <property type="entry name" value="Tubulin_C"/>
    <property type="match status" value="1"/>
</dbReference>
<comment type="catalytic activity">
    <reaction evidence="12">
        <text>GTP + H2O = GDP + phosphate + H(+)</text>
        <dbReference type="Rhea" id="RHEA:19669"/>
        <dbReference type="ChEBI" id="CHEBI:15377"/>
        <dbReference type="ChEBI" id="CHEBI:15378"/>
        <dbReference type="ChEBI" id="CHEBI:37565"/>
        <dbReference type="ChEBI" id="CHEBI:43474"/>
        <dbReference type="ChEBI" id="CHEBI:58189"/>
    </reaction>
    <physiologicalReaction direction="left-to-right" evidence="12">
        <dbReference type="Rhea" id="RHEA:19670"/>
    </physiologicalReaction>
</comment>
<dbReference type="Gene3D" id="3.30.1330.20">
    <property type="entry name" value="Tubulin/FtsZ, C-terminal domain"/>
    <property type="match status" value="1"/>
</dbReference>
<protein>
    <submittedName>
        <fullName evidence="15">Tubulin alpha-3 chain</fullName>
    </submittedName>
</protein>
<dbReference type="PANTHER" id="PTHR11588">
    <property type="entry name" value="TUBULIN"/>
    <property type="match status" value="1"/>
</dbReference>
<proteinExistence type="inferred from homology"/>
<dbReference type="GO" id="GO:0005525">
    <property type="term" value="F:GTP binding"/>
    <property type="evidence" value="ECO:0007669"/>
    <property type="project" value="UniProtKB-KW"/>
</dbReference>
<evidence type="ECO:0000256" key="7">
    <source>
        <dbReference type="ARBA" id="ARBA00022741"/>
    </source>
</evidence>
<dbReference type="PRINTS" id="PR01162">
    <property type="entry name" value="ALPHATUBULIN"/>
</dbReference>
<evidence type="ECO:0000256" key="3">
    <source>
        <dbReference type="ARBA" id="ARBA00009636"/>
    </source>
</evidence>
<evidence type="ECO:0000256" key="4">
    <source>
        <dbReference type="ARBA" id="ARBA00022490"/>
    </source>
</evidence>
<dbReference type="SUPFAM" id="SSF55307">
    <property type="entry name" value="Tubulin C-terminal domain-like"/>
    <property type="match status" value="1"/>
</dbReference>
<keyword evidence="7" id="KW-0547">Nucleotide-binding</keyword>
<evidence type="ECO:0000256" key="6">
    <source>
        <dbReference type="ARBA" id="ARBA00022723"/>
    </source>
</evidence>
<dbReference type="EMBL" id="WJQU01000003">
    <property type="protein sequence ID" value="KAJ6639973.1"/>
    <property type="molecule type" value="Genomic_DNA"/>
</dbReference>
<keyword evidence="6" id="KW-0479">Metal-binding</keyword>
<keyword evidence="4" id="KW-0963">Cytoplasm</keyword>
<dbReference type="PRINTS" id="PR01161">
    <property type="entry name" value="TUBULIN"/>
</dbReference>
<evidence type="ECO:0000313" key="16">
    <source>
        <dbReference type="Proteomes" id="UP001151699"/>
    </source>
</evidence>
<dbReference type="Proteomes" id="UP001151699">
    <property type="component" value="Chromosome X"/>
</dbReference>
<dbReference type="InterPro" id="IPR008280">
    <property type="entry name" value="Tub_FtsZ_C"/>
</dbReference>
<dbReference type="GO" id="GO:0007017">
    <property type="term" value="P:microtubule-based process"/>
    <property type="evidence" value="ECO:0007669"/>
    <property type="project" value="InterPro"/>
</dbReference>
<keyword evidence="16" id="KW-1185">Reference proteome</keyword>
<accession>A0A9Q0S1F7</accession>
<dbReference type="GO" id="GO:0005200">
    <property type="term" value="F:structural constituent of cytoskeleton"/>
    <property type="evidence" value="ECO:0007669"/>
    <property type="project" value="InterPro"/>
</dbReference>
<dbReference type="InterPro" id="IPR036525">
    <property type="entry name" value="Tubulin/FtsZ_GTPase_sf"/>
</dbReference>
<dbReference type="Pfam" id="PF03953">
    <property type="entry name" value="Tubulin_C"/>
    <property type="match status" value="1"/>
</dbReference>
<dbReference type="CDD" id="cd02186">
    <property type="entry name" value="alpha_tubulin"/>
    <property type="match status" value="1"/>
</dbReference>
<dbReference type="GO" id="GO:0016787">
    <property type="term" value="F:hydrolase activity"/>
    <property type="evidence" value="ECO:0007669"/>
    <property type="project" value="UniProtKB-KW"/>
</dbReference>
<dbReference type="FunFam" id="1.10.287.600:FF:000005">
    <property type="entry name" value="Tubulin alpha chain"/>
    <property type="match status" value="1"/>
</dbReference>
<evidence type="ECO:0000259" key="13">
    <source>
        <dbReference type="SMART" id="SM00864"/>
    </source>
</evidence>
<dbReference type="InterPro" id="IPR018316">
    <property type="entry name" value="Tubulin/FtsZ_2-layer-sand-dom"/>
</dbReference>
<dbReference type="FunFam" id="3.40.50.1440:FF:000007">
    <property type="entry name" value="Tubulin alpha chain"/>
    <property type="match status" value="1"/>
</dbReference>
<comment type="caution">
    <text evidence="15">The sequence shown here is derived from an EMBL/GenBank/DDBJ whole genome shotgun (WGS) entry which is preliminary data.</text>
</comment>
<comment type="cofactor">
    <cofactor evidence="1">
        <name>Mg(2+)</name>
        <dbReference type="ChEBI" id="CHEBI:18420"/>
    </cofactor>
</comment>
<name>A0A9Q0S1F7_9DIPT</name>
<keyword evidence="8" id="KW-0378">Hydrolase</keyword>
<keyword evidence="10" id="KW-0342">GTP-binding</keyword>
<feature type="domain" description="Tubulin/FtsZ GTPase" evidence="13">
    <location>
        <begin position="50"/>
        <end position="379"/>
    </location>
</feature>
<dbReference type="FunFam" id="3.40.50.1440:FF:000035">
    <property type="entry name" value="Tubulin alpha chain"/>
    <property type="match status" value="1"/>
</dbReference>
<evidence type="ECO:0000259" key="14">
    <source>
        <dbReference type="SMART" id="SM00865"/>
    </source>
</evidence>
<keyword evidence="5" id="KW-0493">Microtubule</keyword>
<comment type="subcellular location">
    <subcellularLocation>
        <location evidence="2">Cytoplasm</location>
        <location evidence="2">Cytoskeleton</location>
    </subcellularLocation>
</comment>
<dbReference type="GO" id="GO:0046872">
    <property type="term" value="F:metal ion binding"/>
    <property type="evidence" value="ECO:0007669"/>
    <property type="project" value="UniProtKB-KW"/>
</dbReference>
<sequence length="582" mass="65599">MKRECISVHIGQAGVQIGNACWELYCLEHGIQPDGQMPSDKTIGGGDDSFNTFFSETGSGKHVPRAVFVDLEPTVVDEVRTGTYRQLFHPEQLITGKEDAANNYARGHYTIGKEIVDLVLDRIRKLADQCTGLQGFLVFHSFGGGTGSGFTSLLMERLSVDYGKKSKLEFSIYPAPQQSSYTFDIEIYFWYGGNGDVGHVSLYVTESFLYISFWPEKSDKGSKSVQSVTNTYAEDKREEGREADYVLKASVELDLRAMEEFWTDAKEHNYSFIGNNCSDAVIKVLESGNDDFLLISQSLSTTREPNPNWSQRDYIIWIREQLSHFRLQEHSDCAFMVDNEAIYDICRRNLDIDRPTYTNLNRLIGQIVSSITASLRFDGALNVDLTEFQTNLVPYPRIHFPLATYAPVISSEKAYHEQLTVAEITNACFEPANQMVKCDPRHGKYMACCMLYRGDVVPKDVNAAIATIKTKRSIQFVDWCPTGFKVGINYQPPTVVPGGDLAKVQRAVCMLSNTTAIAEAWARLDHKFDLMYAKRAFVHWYVGEGMEEGEFSEAREDLAALEKDYEEVGVDSTEELAEGDEY</sequence>
<dbReference type="PROSITE" id="PS00227">
    <property type="entry name" value="TUBULIN"/>
    <property type="match status" value="1"/>
</dbReference>
<dbReference type="GO" id="GO:0005874">
    <property type="term" value="C:microtubule"/>
    <property type="evidence" value="ECO:0007669"/>
    <property type="project" value="UniProtKB-KW"/>
</dbReference>
<dbReference type="InterPro" id="IPR023123">
    <property type="entry name" value="Tubulin_C"/>
</dbReference>
<dbReference type="InterPro" id="IPR000217">
    <property type="entry name" value="Tubulin"/>
</dbReference>
<reference evidence="15" key="1">
    <citation type="submission" date="2022-07" db="EMBL/GenBank/DDBJ databases">
        <authorList>
            <person name="Trinca V."/>
            <person name="Uliana J.V.C."/>
            <person name="Torres T.T."/>
            <person name="Ward R.J."/>
            <person name="Monesi N."/>
        </authorList>
    </citation>
    <scope>NUCLEOTIDE SEQUENCE</scope>
    <source>
        <strain evidence="15">HSMRA1968</strain>
        <tissue evidence="15">Whole embryos</tissue>
    </source>
</reference>
<evidence type="ECO:0000256" key="1">
    <source>
        <dbReference type="ARBA" id="ARBA00001946"/>
    </source>
</evidence>
<dbReference type="InterPro" id="IPR003008">
    <property type="entry name" value="Tubulin_FtsZ_GTPase"/>
</dbReference>
<dbReference type="InterPro" id="IPR017975">
    <property type="entry name" value="Tubulin_CS"/>
</dbReference>
<evidence type="ECO:0000256" key="9">
    <source>
        <dbReference type="ARBA" id="ARBA00022842"/>
    </source>
</evidence>
<comment type="similarity">
    <text evidence="3">Belongs to the tubulin family.</text>
</comment>
<evidence type="ECO:0000256" key="5">
    <source>
        <dbReference type="ARBA" id="ARBA00022701"/>
    </source>
</evidence>
<feature type="domain" description="Tubulin/FtsZ 2-layer sandwich" evidence="14">
    <location>
        <begin position="381"/>
        <end position="526"/>
    </location>
</feature>
<evidence type="ECO:0000256" key="2">
    <source>
        <dbReference type="ARBA" id="ARBA00004245"/>
    </source>
</evidence>
<gene>
    <name evidence="15" type="primary">Tuba3a</name>
    <name evidence="15" type="ORF">Bhyg_12721</name>
</gene>
<dbReference type="SUPFAM" id="SSF52490">
    <property type="entry name" value="Tubulin nucleotide-binding domain-like"/>
    <property type="match status" value="2"/>
</dbReference>
<evidence type="ECO:0000256" key="10">
    <source>
        <dbReference type="ARBA" id="ARBA00023134"/>
    </source>
</evidence>
<dbReference type="InterPro" id="IPR037103">
    <property type="entry name" value="Tubulin/FtsZ-like_C"/>
</dbReference>
<organism evidence="15 16">
    <name type="scientific">Pseudolycoriella hygida</name>
    <dbReference type="NCBI Taxonomy" id="35572"/>
    <lineage>
        <taxon>Eukaryota</taxon>
        <taxon>Metazoa</taxon>
        <taxon>Ecdysozoa</taxon>
        <taxon>Arthropoda</taxon>
        <taxon>Hexapoda</taxon>
        <taxon>Insecta</taxon>
        <taxon>Pterygota</taxon>
        <taxon>Neoptera</taxon>
        <taxon>Endopterygota</taxon>
        <taxon>Diptera</taxon>
        <taxon>Nematocera</taxon>
        <taxon>Sciaroidea</taxon>
        <taxon>Sciaridae</taxon>
        <taxon>Pseudolycoriella</taxon>
    </lineage>
</organism>
<keyword evidence="9" id="KW-0460">Magnesium</keyword>
<evidence type="ECO:0000256" key="8">
    <source>
        <dbReference type="ARBA" id="ARBA00022801"/>
    </source>
</evidence>
<evidence type="ECO:0000256" key="12">
    <source>
        <dbReference type="ARBA" id="ARBA00049117"/>
    </source>
</evidence>
<dbReference type="Pfam" id="PF00091">
    <property type="entry name" value="Tubulin"/>
    <property type="match status" value="1"/>
</dbReference>
<dbReference type="Gene3D" id="1.10.287.600">
    <property type="entry name" value="Helix hairpin bin"/>
    <property type="match status" value="1"/>
</dbReference>
<keyword evidence="11" id="KW-0206">Cytoskeleton</keyword>
<dbReference type="AlphaFoldDB" id="A0A9Q0S1F7"/>
<evidence type="ECO:0000313" key="15">
    <source>
        <dbReference type="EMBL" id="KAJ6639973.1"/>
    </source>
</evidence>